<protein>
    <recommendedName>
        <fullName evidence="1">Recombinase domain-containing protein</fullName>
    </recommendedName>
</protein>
<dbReference type="InterPro" id="IPR050639">
    <property type="entry name" value="SSR_resolvase"/>
</dbReference>
<dbReference type="InterPro" id="IPR038109">
    <property type="entry name" value="DNA_bind_recomb_sf"/>
</dbReference>
<dbReference type="Gene3D" id="3.40.50.1390">
    <property type="entry name" value="Resolvase, N-terminal catalytic domain"/>
    <property type="match status" value="1"/>
</dbReference>
<dbReference type="SMART" id="SM00857">
    <property type="entry name" value="Resolvase"/>
    <property type="match status" value="1"/>
</dbReference>
<organism evidence="2 3">
    <name type="scientific">Enterocloster citroniae</name>
    <dbReference type="NCBI Taxonomy" id="358743"/>
    <lineage>
        <taxon>Bacteria</taxon>
        <taxon>Bacillati</taxon>
        <taxon>Bacillota</taxon>
        <taxon>Clostridia</taxon>
        <taxon>Lachnospirales</taxon>
        <taxon>Lachnospiraceae</taxon>
        <taxon>Enterocloster</taxon>
    </lineage>
</organism>
<dbReference type="InterPro" id="IPR011109">
    <property type="entry name" value="DNA_bind_recombinase_dom"/>
</dbReference>
<accession>A0AA41K8A5</accession>
<dbReference type="EMBL" id="WQPS01000115">
    <property type="protein sequence ID" value="MBT9812938.1"/>
    <property type="molecule type" value="Genomic_DNA"/>
</dbReference>
<evidence type="ECO:0000313" key="2">
    <source>
        <dbReference type="EMBL" id="MBT9812938.1"/>
    </source>
</evidence>
<comment type="caution">
    <text evidence="2">The sequence shown here is derived from an EMBL/GenBank/DDBJ whole genome shotgun (WGS) entry which is preliminary data.</text>
</comment>
<name>A0AA41K8A5_9FIRM</name>
<dbReference type="Gene3D" id="3.90.1750.20">
    <property type="entry name" value="Putative Large Serine Recombinase, Chain B, Domain 2"/>
    <property type="match status" value="1"/>
</dbReference>
<dbReference type="RefSeq" id="WP_117451504.1">
    <property type="nucleotide sequence ID" value="NZ_CABJDD010000010.1"/>
</dbReference>
<dbReference type="GO" id="GO:0000150">
    <property type="term" value="F:DNA strand exchange activity"/>
    <property type="evidence" value="ECO:0007669"/>
    <property type="project" value="InterPro"/>
</dbReference>
<dbReference type="InterPro" id="IPR006119">
    <property type="entry name" value="Resolv_N"/>
</dbReference>
<evidence type="ECO:0000259" key="1">
    <source>
        <dbReference type="PROSITE" id="PS51737"/>
    </source>
</evidence>
<evidence type="ECO:0000313" key="3">
    <source>
        <dbReference type="Proteomes" id="UP000708338"/>
    </source>
</evidence>
<dbReference type="SUPFAM" id="SSF53041">
    <property type="entry name" value="Resolvase-like"/>
    <property type="match status" value="1"/>
</dbReference>
<dbReference type="AlphaFoldDB" id="A0AA41K8A5"/>
<dbReference type="PANTHER" id="PTHR30461:SF23">
    <property type="entry name" value="DNA RECOMBINASE-RELATED"/>
    <property type="match status" value="1"/>
</dbReference>
<dbReference type="PANTHER" id="PTHR30461">
    <property type="entry name" value="DNA-INVERTASE FROM LAMBDOID PROPHAGE"/>
    <property type="match status" value="1"/>
</dbReference>
<dbReference type="PROSITE" id="PS51737">
    <property type="entry name" value="RECOMBINASE_DNA_BIND"/>
    <property type="match status" value="1"/>
</dbReference>
<feature type="domain" description="Recombinase" evidence="1">
    <location>
        <begin position="169"/>
        <end position="310"/>
    </location>
</feature>
<dbReference type="GO" id="GO:0003677">
    <property type="term" value="F:DNA binding"/>
    <property type="evidence" value="ECO:0007669"/>
    <property type="project" value="InterPro"/>
</dbReference>
<dbReference type="Pfam" id="PF00239">
    <property type="entry name" value="Resolvase"/>
    <property type="match status" value="1"/>
</dbReference>
<dbReference type="Pfam" id="PF07508">
    <property type="entry name" value="Recombinase"/>
    <property type="match status" value="1"/>
</dbReference>
<proteinExistence type="predicted"/>
<gene>
    <name evidence="2" type="ORF">GPL26_25525</name>
</gene>
<dbReference type="InterPro" id="IPR036162">
    <property type="entry name" value="Resolvase-like_N_sf"/>
</dbReference>
<dbReference type="Proteomes" id="UP000708338">
    <property type="component" value="Unassembled WGS sequence"/>
</dbReference>
<reference evidence="2" key="1">
    <citation type="journal article" date="2021" name="Gut Microbes">
        <title>A synthetic consortium of 100 gut commensals modulates the composition and function in a colon model of the microbiome of elderly subjects.</title>
        <authorList>
            <person name="Perez M."/>
            <person name="Ntemiri A."/>
            <person name="Tan H."/>
            <person name="Harris H.M.B."/>
            <person name="Roager H.M."/>
            <person name="Ribiere C."/>
            <person name="O'Toole P.W."/>
        </authorList>
    </citation>
    <scope>NUCLEOTIDE SEQUENCE</scope>
    <source>
        <strain evidence="2">MCC335</strain>
    </source>
</reference>
<sequence>MDKRYLINYLRLSKGDVERRDESNSITNQRRIQDEYIKNHIQLQTYARLEFVDDGYSGTNFERPGICKVLELVRGGKAACIIVKDLSRFGREYIEVGYYLEHIFPALGVRFIAINDQFDSDDFQNEVPGIEIAVKNIMNSYMSQEQSYKIKKSIYQQRKTGEHVGAGTPYGYKKIRGCGNQLLVDHEAAFIVQRIFRMALEGYGRSEIARILNAEGVPTPGDYKQCKKYHRDPPVKERDWSNAAVSHILKNEAYIGTAVSGQHYRPEMGKRYVKAAPRQQWEIIENAHPAIIGRGDFQKVQEGFKKTDHT</sequence>